<name>T0KXP8_9MICR</name>
<sequence length="147" mass="17456">MNSLRSKFSLNHLEKIFKKPQNEIGRPKDQREYYKFDKHIKGTNITTKIKILRIKNIKMDCTITEFETFERLAIINEWTDEIMGNIYYDIIEEGKNKTSLTQNSYVKLRKEIMTILYPSAETVLYLKQINNVKQNNLSTSKIITMKL</sequence>
<dbReference type="Proteomes" id="UP000053780">
    <property type="component" value="Unassembled WGS sequence"/>
</dbReference>
<evidence type="ECO:0000313" key="1">
    <source>
        <dbReference type="EMBL" id="EQB60167.1"/>
    </source>
</evidence>
<accession>T0KXP8</accession>
<dbReference type="OrthoDB" id="2187652at2759"/>
<proteinExistence type="predicted"/>
<organism evidence="1 2">
    <name type="scientific">Vairimorpha apis BRL 01</name>
    <dbReference type="NCBI Taxonomy" id="1037528"/>
    <lineage>
        <taxon>Eukaryota</taxon>
        <taxon>Fungi</taxon>
        <taxon>Fungi incertae sedis</taxon>
        <taxon>Microsporidia</taxon>
        <taxon>Nosematidae</taxon>
        <taxon>Vairimorpha</taxon>
    </lineage>
</organism>
<reference evidence="1 2" key="1">
    <citation type="journal article" date="2013" name="BMC Genomics">
        <title>Genome sequencing and comparative genomics of honey bee microsporidia, Nosema apis reveal novel insights into host-parasite interactions.</title>
        <authorList>
            <person name="Chen Yp."/>
            <person name="Pettis J.S."/>
            <person name="Zhao Y."/>
            <person name="Liu X."/>
            <person name="Tallon L.J."/>
            <person name="Sadzewicz L.D."/>
            <person name="Li R."/>
            <person name="Zheng H."/>
            <person name="Huang S."/>
            <person name="Zhang X."/>
            <person name="Hamilton M.C."/>
            <person name="Pernal S.F."/>
            <person name="Melathopoulos A.P."/>
            <person name="Yan X."/>
            <person name="Evans J.D."/>
        </authorList>
    </citation>
    <scope>NUCLEOTIDE SEQUENCE [LARGE SCALE GENOMIC DNA]</scope>
    <source>
        <strain evidence="1 2">BRL 01</strain>
    </source>
</reference>
<gene>
    <name evidence="1" type="ORF">NAPIS_ORF02268</name>
</gene>
<dbReference type="AlphaFoldDB" id="T0KXP8"/>
<keyword evidence="2" id="KW-1185">Reference proteome</keyword>
<dbReference type="EMBL" id="KE647322">
    <property type="protein sequence ID" value="EQB60167.1"/>
    <property type="molecule type" value="Genomic_DNA"/>
</dbReference>
<evidence type="ECO:0000313" key="2">
    <source>
        <dbReference type="Proteomes" id="UP000053780"/>
    </source>
</evidence>
<dbReference type="VEuPathDB" id="MicrosporidiaDB:NAPIS_ORF02268"/>
<dbReference type="HOGENOM" id="CLU_1768626_0_0_1"/>
<protein>
    <submittedName>
        <fullName evidence="1">Uncharacterized protein</fullName>
    </submittedName>
</protein>